<proteinExistence type="predicted"/>
<gene>
    <name evidence="2" type="ORF">ACFSBT_10720</name>
</gene>
<keyword evidence="3" id="KW-1185">Reference proteome</keyword>
<dbReference type="Proteomes" id="UP001597187">
    <property type="component" value="Unassembled WGS sequence"/>
</dbReference>
<feature type="compositionally biased region" description="Basic residues" evidence="1">
    <location>
        <begin position="375"/>
        <end position="392"/>
    </location>
</feature>
<evidence type="ECO:0000313" key="3">
    <source>
        <dbReference type="Proteomes" id="UP001597187"/>
    </source>
</evidence>
<dbReference type="AlphaFoldDB" id="A0ABD6AXZ3"/>
<accession>A0ABD6AXZ3</accession>
<sequence length="406" mass="43943">MRRLVPLSLVALLLLSGCLGALGGDATSTPEEIDPADADLPPGVTVNGVENASALAAAHDETLLDEGFVFDGTVVTDQPGSGIVNETATVVVGVDAETLRSDSVRTLWPYENRSVVSQRVRDRLWLDGDEQFVRTNFTTRDSVIAGPYDASNDPRDGVTRASTYEGVLDAANFTVESTVARDGHTFTTLVAADANGTEDDPAYDGHLVVDERGVVHEAVVEIDRGPESVWGLLDYRLVELGASPEEPDWVDGVRESADLNLSFDAEFLSDHSAVGVTNTGDDAVPAGTELEVDFEVDDEPSATTAPTVITLDETIDPGETVYVYRSGWEADLVRSRSTAIDDSSFYGDVGVQFSLDDVSLGGVRVTQESNDGRTGRRRHRPRTEPRGKRHHTLRWLDYPTREHQTV</sequence>
<evidence type="ECO:0000256" key="1">
    <source>
        <dbReference type="SAM" id="MobiDB-lite"/>
    </source>
</evidence>
<dbReference type="RefSeq" id="WP_250873718.1">
    <property type="nucleotide sequence ID" value="NZ_JALXFV010000005.1"/>
</dbReference>
<comment type="caution">
    <text evidence="2">The sequence shown here is derived from an EMBL/GenBank/DDBJ whole genome shotgun (WGS) entry which is preliminary data.</text>
</comment>
<dbReference type="PROSITE" id="PS51257">
    <property type="entry name" value="PROKAR_LIPOPROTEIN"/>
    <property type="match status" value="1"/>
</dbReference>
<protein>
    <submittedName>
        <fullName evidence="2">Uncharacterized protein</fullName>
    </submittedName>
</protein>
<organism evidence="2 3">
    <name type="scientific">Halomarina rubra</name>
    <dbReference type="NCBI Taxonomy" id="2071873"/>
    <lineage>
        <taxon>Archaea</taxon>
        <taxon>Methanobacteriati</taxon>
        <taxon>Methanobacteriota</taxon>
        <taxon>Stenosarchaea group</taxon>
        <taxon>Halobacteria</taxon>
        <taxon>Halobacteriales</taxon>
        <taxon>Natronomonadaceae</taxon>
        <taxon>Halomarina</taxon>
    </lineage>
</organism>
<reference evidence="2 3" key="1">
    <citation type="journal article" date="2019" name="Int. J. Syst. Evol. Microbiol.">
        <title>The Global Catalogue of Microorganisms (GCM) 10K type strain sequencing project: providing services to taxonomists for standard genome sequencing and annotation.</title>
        <authorList>
            <consortium name="The Broad Institute Genomics Platform"/>
            <consortium name="The Broad Institute Genome Sequencing Center for Infectious Disease"/>
            <person name="Wu L."/>
            <person name="Ma J."/>
        </authorList>
    </citation>
    <scope>NUCLEOTIDE SEQUENCE [LARGE SCALE GENOMIC DNA]</scope>
    <source>
        <strain evidence="2 3">CGMCC 1.12563</strain>
    </source>
</reference>
<evidence type="ECO:0000313" key="2">
    <source>
        <dbReference type="EMBL" id="MFD1513749.1"/>
    </source>
</evidence>
<dbReference type="EMBL" id="JBHUDC010000005">
    <property type="protein sequence ID" value="MFD1513749.1"/>
    <property type="molecule type" value="Genomic_DNA"/>
</dbReference>
<name>A0ABD6AXZ3_9EURY</name>
<feature type="region of interest" description="Disordered" evidence="1">
    <location>
        <begin position="364"/>
        <end position="392"/>
    </location>
</feature>